<dbReference type="Proteomes" id="UP000237000">
    <property type="component" value="Unassembled WGS sequence"/>
</dbReference>
<dbReference type="STRING" id="63057.A0A2P5FNJ8"/>
<sequence length="117" mass="13262">MPKGIWIEAFEYACYLVRRSPSTAFCLKTPFEVWLGNSAIFDFKLFSCPTYALVNDGKLERLTTMFYGFEFGVNGFWLWPVELLSPSLLVSRVLDFDELAILFGIGELVCADKDPGV</sequence>
<protein>
    <submittedName>
        <fullName evidence="1">Uncharacterized protein</fullName>
    </submittedName>
</protein>
<reference evidence="2" key="1">
    <citation type="submission" date="2016-06" db="EMBL/GenBank/DDBJ databases">
        <title>Parallel loss of symbiosis genes in relatives of nitrogen-fixing non-legume Parasponia.</title>
        <authorList>
            <person name="Van Velzen R."/>
            <person name="Holmer R."/>
            <person name="Bu F."/>
            <person name="Rutten L."/>
            <person name="Van Zeijl A."/>
            <person name="Liu W."/>
            <person name="Santuari L."/>
            <person name="Cao Q."/>
            <person name="Sharma T."/>
            <person name="Shen D."/>
            <person name="Roswanjaya Y."/>
            <person name="Wardhani T."/>
            <person name="Kalhor M.S."/>
            <person name="Jansen J."/>
            <person name="Van den Hoogen J."/>
            <person name="Gungor B."/>
            <person name="Hartog M."/>
            <person name="Hontelez J."/>
            <person name="Verver J."/>
            <person name="Yang W.-C."/>
            <person name="Schijlen E."/>
            <person name="Repin R."/>
            <person name="Schilthuizen M."/>
            <person name="Schranz E."/>
            <person name="Heidstra R."/>
            <person name="Miyata K."/>
            <person name="Fedorova E."/>
            <person name="Kohlen W."/>
            <person name="Bisseling T."/>
            <person name="Smit S."/>
            <person name="Geurts R."/>
        </authorList>
    </citation>
    <scope>NUCLEOTIDE SEQUENCE [LARGE SCALE GENOMIC DNA]</scope>
    <source>
        <strain evidence="2">cv. RG33-2</strain>
    </source>
</reference>
<gene>
    <name evidence="1" type="ORF">TorRG33x02_049110</name>
</gene>
<accession>A0A2P5FNJ8</accession>
<evidence type="ECO:0000313" key="2">
    <source>
        <dbReference type="Proteomes" id="UP000237000"/>
    </source>
</evidence>
<dbReference type="AlphaFoldDB" id="A0A2P5FNJ8"/>
<organism evidence="1 2">
    <name type="scientific">Trema orientale</name>
    <name type="common">Charcoal tree</name>
    <name type="synonym">Celtis orientalis</name>
    <dbReference type="NCBI Taxonomy" id="63057"/>
    <lineage>
        <taxon>Eukaryota</taxon>
        <taxon>Viridiplantae</taxon>
        <taxon>Streptophyta</taxon>
        <taxon>Embryophyta</taxon>
        <taxon>Tracheophyta</taxon>
        <taxon>Spermatophyta</taxon>
        <taxon>Magnoliopsida</taxon>
        <taxon>eudicotyledons</taxon>
        <taxon>Gunneridae</taxon>
        <taxon>Pentapetalae</taxon>
        <taxon>rosids</taxon>
        <taxon>fabids</taxon>
        <taxon>Rosales</taxon>
        <taxon>Cannabaceae</taxon>
        <taxon>Trema</taxon>
    </lineage>
</organism>
<name>A0A2P5FNJ8_TREOI</name>
<keyword evidence="2" id="KW-1185">Reference proteome</keyword>
<comment type="caution">
    <text evidence="1">The sequence shown here is derived from an EMBL/GenBank/DDBJ whole genome shotgun (WGS) entry which is preliminary data.</text>
</comment>
<evidence type="ECO:0000313" key="1">
    <source>
        <dbReference type="EMBL" id="PON99368.1"/>
    </source>
</evidence>
<feature type="non-terminal residue" evidence="1">
    <location>
        <position position="117"/>
    </location>
</feature>
<dbReference type="EMBL" id="JXTC01000019">
    <property type="protein sequence ID" value="PON99368.1"/>
    <property type="molecule type" value="Genomic_DNA"/>
</dbReference>
<proteinExistence type="predicted"/>
<dbReference type="InParanoid" id="A0A2P5FNJ8"/>